<dbReference type="Pfam" id="PF00263">
    <property type="entry name" value="Secretin"/>
    <property type="match status" value="1"/>
</dbReference>
<feature type="domain" description="Pilus formation protein N-terminal" evidence="5">
    <location>
        <begin position="59"/>
        <end position="124"/>
    </location>
</feature>
<keyword evidence="3" id="KW-0732">Signal</keyword>
<dbReference type="EMBL" id="QQNB01000001">
    <property type="protein sequence ID" value="RDE06715.1"/>
    <property type="molecule type" value="Genomic_DNA"/>
</dbReference>
<name>A0A369VYL3_9SPHN</name>
<feature type="region of interest" description="Disordered" evidence="2">
    <location>
        <begin position="513"/>
        <end position="580"/>
    </location>
</feature>
<reference evidence="6 7" key="1">
    <citation type="submission" date="2018-07" db="EMBL/GenBank/DDBJ databases">
        <title>a novel species of Sphingomonas isolated from the rhizosphere soil of Araceae plant.</title>
        <authorList>
            <person name="Zhiyong W."/>
            <person name="Qinglan Z."/>
            <person name="Zhiwei F."/>
            <person name="Ding X."/>
            <person name="Gejiao W."/>
            <person name="Shixue Z."/>
        </authorList>
    </citation>
    <scope>NUCLEOTIDE SEQUENCE [LARGE SCALE GENOMIC DNA]</scope>
    <source>
        <strain evidence="6 7">WZY 27</strain>
    </source>
</reference>
<feature type="domain" description="Type II/III secretion system secretin-like" evidence="4">
    <location>
        <begin position="325"/>
        <end position="484"/>
    </location>
</feature>
<dbReference type="Pfam" id="PF13629">
    <property type="entry name" value="T2SS-T3SS_pil_N"/>
    <property type="match status" value="1"/>
</dbReference>
<evidence type="ECO:0000313" key="7">
    <source>
        <dbReference type="Proteomes" id="UP000253918"/>
    </source>
</evidence>
<organism evidence="6 7">
    <name type="scientific">Sphingomonas aracearum</name>
    <dbReference type="NCBI Taxonomy" id="2283317"/>
    <lineage>
        <taxon>Bacteria</taxon>
        <taxon>Pseudomonadati</taxon>
        <taxon>Pseudomonadota</taxon>
        <taxon>Alphaproteobacteria</taxon>
        <taxon>Sphingomonadales</taxon>
        <taxon>Sphingomonadaceae</taxon>
        <taxon>Sphingomonas</taxon>
    </lineage>
</organism>
<dbReference type="InterPro" id="IPR032789">
    <property type="entry name" value="T2SS-T3SS_pil_N"/>
</dbReference>
<dbReference type="OrthoDB" id="9775455at2"/>
<dbReference type="InterPro" id="IPR001775">
    <property type="entry name" value="GspD/PilQ"/>
</dbReference>
<dbReference type="PANTHER" id="PTHR30332">
    <property type="entry name" value="PROBABLE GENERAL SECRETION PATHWAY PROTEIN D"/>
    <property type="match status" value="1"/>
</dbReference>
<evidence type="ECO:0000256" key="2">
    <source>
        <dbReference type="SAM" id="MobiDB-lite"/>
    </source>
</evidence>
<dbReference type="PRINTS" id="PR00811">
    <property type="entry name" value="BCTERIALGSPD"/>
</dbReference>
<dbReference type="Proteomes" id="UP000253918">
    <property type="component" value="Unassembled WGS sequence"/>
</dbReference>
<dbReference type="PANTHER" id="PTHR30332:SF17">
    <property type="entry name" value="TYPE IV PILIATION SYSTEM PROTEIN DR_0774-RELATED"/>
    <property type="match status" value="1"/>
</dbReference>
<dbReference type="AlphaFoldDB" id="A0A369VYL3"/>
<evidence type="ECO:0000256" key="3">
    <source>
        <dbReference type="SAM" id="SignalP"/>
    </source>
</evidence>
<dbReference type="InterPro" id="IPR004846">
    <property type="entry name" value="T2SS/T3SS_dom"/>
</dbReference>
<evidence type="ECO:0000313" key="6">
    <source>
        <dbReference type="EMBL" id="RDE06715.1"/>
    </source>
</evidence>
<feature type="region of interest" description="Disordered" evidence="2">
    <location>
        <begin position="29"/>
        <end position="51"/>
    </location>
</feature>
<accession>A0A369VYL3</accession>
<dbReference type="InterPro" id="IPR050810">
    <property type="entry name" value="Bact_Secretion_Sys_Channel"/>
</dbReference>
<comment type="caution">
    <text evidence="6">The sequence shown here is derived from an EMBL/GenBank/DDBJ whole genome shotgun (WGS) entry which is preliminary data.</text>
</comment>
<evidence type="ECO:0000259" key="4">
    <source>
        <dbReference type="Pfam" id="PF00263"/>
    </source>
</evidence>
<dbReference type="GO" id="GO:0015627">
    <property type="term" value="C:type II protein secretion system complex"/>
    <property type="evidence" value="ECO:0007669"/>
    <property type="project" value="TreeGrafter"/>
</dbReference>
<gene>
    <name evidence="6" type="ORF">DVW87_03185</name>
</gene>
<protein>
    <submittedName>
        <fullName evidence="6">Type II and III secretion system protein family protein</fullName>
    </submittedName>
</protein>
<sequence length="580" mass="59343">MTHLTTRAIAAVAAAALALPPVAAVAAPGKPAPRGNAGWKPARAGLPPVGAQRPTAEKWLSIGEGELVTLPANVADVWVSNQAAADVYVTNPRQINLYGKAFGDSTVFATNAAGAVIYSVVVHVAQNSTSLDRMLKAAMPDAQISVTQVGQIAVLNGTVGSPEDSVQAERLVTTLLNPGVDISTAGAQLKIAAVNRLRAATPLQVNLQVKIAEVSRSFSKNINGNLVSRDTTGGFNFGVSSGRAAGTIGSVSTAGLPQLDASARFGLPAGSIALPFDPKIGDFVLPNSGSSYNFADLGKGGQRTAIGLAGKLAGLDLLAAIDLGETVGLVNTLAQPNMTVISGETGSFLAGGEIPIPVSQGLGAQSVEYKQYGVSLAYTPTVLSDGRISLRVRPEVSQLTSQGAVSIGGVTIPALSTRRVETTVELGSGQSFVIGGLLQNAHNSNLTKTPGVGDLPVLGALFRSNSWQRDETELVVVITPYLVKPVNATEIALPTDGYKSPTDLSRVLFGQVDAGKTGGQRPKPSMAAPPEAQPAFGAAAPVPTAPAPVQPLQQEPREDKAATTKKSKKSAGVAMPGFSN</sequence>
<feature type="chain" id="PRO_5016736187" evidence="3">
    <location>
        <begin position="27"/>
        <end position="580"/>
    </location>
</feature>
<evidence type="ECO:0000259" key="5">
    <source>
        <dbReference type="Pfam" id="PF13629"/>
    </source>
</evidence>
<comment type="similarity">
    <text evidence="1">Belongs to the bacterial secretin family.</text>
</comment>
<dbReference type="GO" id="GO:0009306">
    <property type="term" value="P:protein secretion"/>
    <property type="evidence" value="ECO:0007669"/>
    <property type="project" value="InterPro"/>
</dbReference>
<evidence type="ECO:0000256" key="1">
    <source>
        <dbReference type="RuleBase" id="RU004003"/>
    </source>
</evidence>
<proteinExistence type="inferred from homology"/>
<keyword evidence="7" id="KW-1185">Reference proteome</keyword>
<feature type="signal peptide" evidence="3">
    <location>
        <begin position="1"/>
        <end position="26"/>
    </location>
</feature>